<dbReference type="Pfam" id="PF01738">
    <property type="entry name" value="DLH"/>
    <property type="match status" value="1"/>
</dbReference>
<keyword evidence="3" id="KW-1185">Reference proteome</keyword>
<protein>
    <submittedName>
        <fullName evidence="2">Hydrolase</fullName>
    </submittedName>
</protein>
<accession>A0A163CFR8</accession>
<dbReference type="SUPFAM" id="SSF53474">
    <property type="entry name" value="alpha/beta-Hydrolases"/>
    <property type="match status" value="1"/>
</dbReference>
<reference evidence="2 3" key="1">
    <citation type="journal article" date="2016" name="Sci. Rep.">
        <title>Draft genome sequencing and secretome analysis of fungal phytopathogen Ascochyta rabiei provides insight into the necrotrophic effector repertoire.</title>
        <authorList>
            <person name="Verma S."/>
            <person name="Gazara R.K."/>
            <person name="Nizam S."/>
            <person name="Parween S."/>
            <person name="Chattopadhyay D."/>
            <person name="Verma P.K."/>
        </authorList>
    </citation>
    <scope>NUCLEOTIDE SEQUENCE [LARGE SCALE GENOMIC DNA]</scope>
    <source>
        <strain evidence="2 3">ArDII</strain>
    </source>
</reference>
<name>A0A163CFR8_DIDRA</name>
<dbReference type="STRING" id="5454.A0A163CFR8"/>
<feature type="domain" description="Dienelactone hydrolase" evidence="1">
    <location>
        <begin position="5"/>
        <end position="255"/>
    </location>
</feature>
<sequence length="257" mass="28599">MFELDVYITEPPESSAERSQNVIVLFSDAFGWSTTNLRRLADSYARRTGCRVYLPDFMYGGALPAWVKSHMDRITGKSSGIRDYMMKPILMIQAAYYIIPFFIRNPAHKRYGLAVDFVSRLRAQLPTGAKIGAAGFCWGAYATTHLARCDNISNGNLPLIDAAFTAHPSEVKVDDFSGIKVPYSLIIGDIDFAMKIEDVKKVSEILASDTTLASEVVVLPGARHGFAVRGNPNDASEREMADQAEDQLVRWFSKHLH</sequence>
<proteinExistence type="predicted"/>
<dbReference type="Gene3D" id="3.40.50.1820">
    <property type="entry name" value="alpha/beta hydrolase"/>
    <property type="match status" value="1"/>
</dbReference>
<dbReference type="PANTHER" id="PTHR17630">
    <property type="entry name" value="DIENELACTONE HYDROLASE"/>
    <property type="match status" value="1"/>
</dbReference>
<evidence type="ECO:0000259" key="1">
    <source>
        <dbReference type="Pfam" id="PF01738"/>
    </source>
</evidence>
<dbReference type="GO" id="GO:0016787">
    <property type="term" value="F:hydrolase activity"/>
    <property type="evidence" value="ECO:0007669"/>
    <property type="project" value="UniProtKB-KW"/>
</dbReference>
<dbReference type="AlphaFoldDB" id="A0A163CFR8"/>
<evidence type="ECO:0000313" key="2">
    <source>
        <dbReference type="EMBL" id="KZM22430.1"/>
    </source>
</evidence>
<dbReference type="Proteomes" id="UP000076837">
    <property type="component" value="Unassembled WGS sequence"/>
</dbReference>
<comment type="caution">
    <text evidence="2">The sequence shown here is derived from an EMBL/GenBank/DDBJ whole genome shotgun (WGS) entry which is preliminary data.</text>
</comment>
<dbReference type="PANTHER" id="PTHR17630:SF105">
    <property type="entry name" value="DIENELACTONE HYDROLASE FAMILY PROTEIN (AFU_ORTHOLOGUE AFUA_4G08790)"/>
    <property type="match status" value="1"/>
</dbReference>
<organism evidence="2 3">
    <name type="scientific">Didymella rabiei</name>
    <name type="common">Chickpea ascochyta blight fungus</name>
    <name type="synonym">Mycosphaerella rabiei</name>
    <dbReference type="NCBI Taxonomy" id="5454"/>
    <lineage>
        <taxon>Eukaryota</taxon>
        <taxon>Fungi</taxon>
        <taxon>Dikarya</taxon>
        <taxon>Ascomycota</taxon>
        <taxon>Pezizomycotina</taxon>
        <taxon>Dothideomycetes</taxon>
        <taxon>Pleosporomycetidae</taxon>
        <taxon>Pleosporales</taxon>
        <taxon>Pleosporineae</taxon>
        <taxon>Didymellaceae</taxon>
        <taxon>Ascochyta</taxon>
    </lineage>
</organism>
<gene>
    <name evidence="2" type="ORF">ST47_g6469</name>
</gene>
<evidence type="ECO:0000313" key="3">
    <source>
        <dbReference type="Proteomes" id="UP000076837"/>
    </source>
</evidence>
<dbReference type="EMBL" id="JYNV01000214">
    <property type="protein sequence ID" value="KZM22430.1"/>
    <property type="molecule type" value="Genomic_DNA"/>
</dbReference>
<keyword evidence="2" id="KW-0378">Hydrolase</keyword>
<dbReference type="InterPro" id="IPR002925">
    <property type="entry name" value="Dienelactn_hydro"/>
</dbReference>
<dbReference type="InterPro" id="IPR029058">
    <property type="entry name" value="AB_hydrolase_fold"/>
</dbReference>